<dbReference type="InterPro" id="IPR052155">
    <property type="entry name" value="Biofilm_reg_signaling"/>
</dbReference>
<dbReference type="PATRIC" id="fig|742734.4.peg.4873"/>
<dbReference type="CDD" id="cd01948">
    <property type="entry name" value="EAL"/>
    <property type="match status" value="1"/>
</dbReference>
<evidence type="ECO:0008006" key="7">
    <source>
        <dbReference type="Google" id="ProtNLM"/>
    </source>
</evidence>
<sequence>MNTMKCSNETSIYIIDDNYRIVHYNSTLQEKFPELQCGDLCYEKLCQESRPCEECPFSKRDGSAVVFYNKVVQKWLEVGTGKIDWPGKGTCNMVLVREIYEGNKNLFYNLTNMSAYDELFELNFTRNSYKILYHVENKYMIPHTEGPLDRMLEDVGSYMIHPDDARAFREFWDAKRIKEFLKHGVRNGSSVLKGQFRKKRTDGSYCWVAQIAVPLNQGGDDEDILMCFIQDISEQKRREEEMKKSLSQGTDMDQLTGLYRRTVFFKRAGEFVLKACGGYCLVAVDIEHFKLFNEWYGQEEGDRLLARVGGHLRDIQDQYGGMAGYMGGDDFVIILPDEEDAVGQLQKRIMEYVRQCGGTAGFLPAFGVYGIEDKSLSISTMYDRACIALSSVKGSYAQRACRYDSRMMRQMEENHKLLSEVQKGLEHGEFTFYGQPKCNLSTGKIVGLEALVRWNHPVRGMIPPGDFLPVLENNGLISKLDLYLWEEVCRRMRSWIDRGHRAVPISVNVSRMDIYAMDVADVFRKLVETYSLDPRLLEVEITESAYVEEFEAITGVVESLREAGFTVLMDDFGSGYSSLNMLKDVNVDVLKIDMKFLDMDGDTAGKGVEILEAVTRLANIMGLRMIAEGIETKEQIDFLKSMGCAYGQGYYFFHPMPIEVFEPLLADEDQMDYRGIKAKQMDRIRLKDMFEEDIASDAMMNHILGAVAFYQLQGSELELLRVNEQYCALTGTNAVDLESQRRSILQDTREEDRPRAIRIFTQAYENQLNGAEGDIRRRKADGTYMWMHLRVFFLREQDGRRLFYGAVSDVTEQRRREQKLEASQRALSAVVHIAQKDESFMKLTEENRRAAASIFAQMTPGGMIGGYCEEGFPLYFANYEMVKLLGYDSFEELEEAIRGLVLNTIHPDDRERVSRDIGQEYYPGLEYTTTYRMPKKDGSWFWTLDKGRVIEAEDGRLAIVSACTDISETMEAQEALTERNSELLRKNEELNFLNNDMPGGYHRCAKNKEFDFTYISNRFLDIFGYTREEIRLLFDNKFINMVHPDDRERMVRGVDILTDSEQAYNMEYRMRSAKGYIWVIDQTRYMSYGGNEFFQGVVLDVTEMVTLRERLRLLLDYVPEDFILVRSRDGRYEYEVMADGLARSLGYTKEEYRDMLPKGGYLEQGYGDGFPELLHKISCLSDSGQRFTHVSAFIRPDKKKVWIRTEARSVKQESDETIYLFNYKDVTDIQEKRQELDLLDQKQKTILHLAGINSWEWDLRDDSLVLTNVTSPNFVKYLCRQDEANGETVTGLTGLLDRNACILDKYRQPFLDFMMHLRRNVGHKTLSFEFPVTADDGSLIWFRSAGETILDEEGTPLVVLGYCTDITDNKLQKQMLTKMASTDSLTGLLNRQSALPAIRAYLAQGAWSSAALIMFDLDNFKMANDVFGHDFGDSMIVQNARKLKSYFRSEDIVCRMGGDEFIILCKNISEKDIEAKLNRIVDDMSVTRRGEGKDITFSISAGYVMIPEQGINFDELYHKADIALFAAKMCGKCAYRKYDPSMKSIRIELAGTP</sequence>
<dbReference type="Proteomes" id="UP000037392">
    <property type="component" value="Unassembled WGS sequence"/>
</dbReference>
<dbReference type="SUPFAM" id="SSF55785">
    <property type="entry name" value="PYP-like sensor domain (PAS domain)"/>
    <property type="match status" value="5"/>
</dbReference>
<dbReference type="SMART" id="SM00086">
    <property type="entry name" value="PAC"/>
    <property type="match status" value="6"/>
</dbReference>
<dbReference type="PANTHER" id="PTHR44757:SF2">
    <property type="entry name" value="BIOFILM ARCHITECTURE MAINTENANCE PROTEIN MBAA"/>
    <property type="match status" value="1"/>
</dbReference>
<dbReference type="PROSITE" id="PS50883">
    <property type="entry name" value="EAL"/>
    <property type="match status" value="1"/>
</dbReference>
<dbReference type="SUPFAM" id="SSF141868">
    <property type="entry name" value="EAL domain-like"/>
    <property type="match status" value="1"/>
</dbReference>
<feature type="domain" description="PAC" evidence="2">
    <location>
        <begin position="771"/>
        <end position="822"/>
    </location>
</feature>
<dbReference type="Gene3D" id="3.30.70.270">
    <property type="match status" value="2"/>
</dbReference>
<dbReference type="CDD" id="cd00130">
    <property type="entry name" value="PAS"/>
    <property type="match status" value="2"/>
</dbReference>
<dbReference type="Pfam" id="PF00990">
    <property type="entry name" value="GGDEF"/>
    <property type="match status" value="2"/>
</dbReference>
<protein>
    <recommendedName>
        <fullName evidence="7">Diguanylate cyclase</fullName>
    </recommendedName>
</protein>
<evidence type="ECO:0000313" key="5">
    <source>
        <dbReference type="EMBL" id="KMW16105.1"/>
    </source>
</evidence>
<dbReference type="Pfam" id="PF00563">
    <property type="entry name" value="EAL"/>
    <property type="match status" value="1"/>
</dbReference>
<feature type="domain" description="PAC" evidence="2">
    <location>
        <begin position="1326"/>
        <end position="1378"/>
    </location>
</feature>
<dbReference type="InterPro" id="IPR000014">
    <property type="entry name" value="PAS"/>
</dbReference>
<proteinExistence type="predicted"/>
<dbReference type="InterPro" id="IPR029787">
    <property type="entry name" value="Nucleotide_cyclase"/>
</dbReference>
<dbReference type="NCBIfam" id="TIGR00229">
    <property type="entry name" value="sensory_box"/>
    <property type="match status" value="4"/>
</dbReference>
<organism evidence="5 6">
    <name type="scientific">[Clostridium] citroniae WAL-19142</name>
    <dbReference type="NCBI Taxonomy" id="742734"/>
    <lineage>
        <taxon>Bacteria</taxon>
        <taxon>Bacillati</taxon>
        <taxon>Bacillota</taxon>
        <taxon>Clostridia</taxon>
        <taxon>Lachnospirales</taxon>
        <taxon>Lachnospiraceae</taxon>
        <taxon>Enterocloster</taxon>
    </lineage>
</organism>
<dbReference type="InterPro" id="IPR035919">
    <property type="entry name" value="EAL_sf"/>
</dbReference>
<dbReference type="SMART" id="SM00267">
    <property type="entry name" value="GGDEF"/>
    <property type="match status" value="2"/>
</dbReference>
<gene>
    <name evidence="5" type="ORF">HMPREF9470_04543</name>
</gene>
<feature type="domain" description="PAS" evidence="1">
    <location>
        <begin position="1012"/>
        <end position="1061"/>
    </location>
</feature>
<evidence type="ECO:0000259" key="1">
    <source>
        <dbReference type="PROSITE" id="PS50112"/>
    </source>
</evidence>
<dbReference type="CDD" id="cd01949">
    <property type="entry name" value="GGDEF"/>
    <property type="match status" value="1"/>
</dbReference>
<dbReference type="OrthoDB" id="9805474at2"/>
<dbReference type="Gene3D" id="3.20.20.450">
    <property type="entry name" value="EAL domain"/>
    <property type="match status" value="1"/>
</dbReference>
<dbReference type="InterPro" id="IPR001610">
    <property type="entry name" value="PAC"/>
</dbReference>
<evidence type="ECO:0000259" key="3">
    <source>
        <dbReference type="PROSITE" id="PS50883"/>
    </source>
</evidence>
<dbReference type="InterPro" id="IPR000160">
    <property type="entry name" value="GGDEF_dom"/>
</dbReference>
<dbReference type="PROSITE" id="PS50112">
    <property type="entry name" value="PAS"/>
    <property type="match status" value="2"/>
</dbReference>
<dbReference type="InterPro" id="IPR013655">
    <property type="entry name" value="PAS_fold_3"/>
</dbReference>
<accession>A0A0J9EKL9</accession>
<comment type="caution">
    <text evidence="5">The sequence shown here is derived from an EMBL/GenBank/DDBJ whole genome shotgun (WGS) entry which is preliminary data.</text>
</comment>
<dbReference type="PANTHER" id="PTHR44757">
    <property type="entry name" value="DIGUANYLATE CYCLASE DGCP"/>
    <property type="match status" value="1"/>
</dbReference>
<evidence type="ECO:0000313" key="6">
    <source>
        <dbReference type="Proteomes" id="UP000037392"/>
    </source>
</evidence>
<evidence type="ECO:0000259" key="4">
    <source>
        <dbReference type="PROSITE" id="PS50887"/>
    </source>
</evidence>
<feature type="domain" description="GGDEF" evidence="4">
    <location>
        <begin position="1408"/>
        <end position="1540"/>
    </location>
</feature>
<dbReference type="SMART" id="SM00052">
    <property type="entry name" value="EAL"/>
    <property type="match status" value="1"/>
</dbReference>
<dbReference type="PROSITE" id="PS50113">
    <property type="entry name" value="PAC"/>
    <property type="match status" value="4"/>
</dbReference>
<name>A0A0J9EKL9_9FIRM</name>
<feature type="domain" description="GGDEF" evidence="4">
    <location>
        <begin position="277"/>
        <end position="405"/>
    </location>
</feature>
<dbReference type="SUPFAM" id="SSF55073">
    <property type="entry name" value="Nucleotide cyclase"/>
    <property type="match status" value="2"/>
</dbReference>
<dbReference type="SMART" id="SM00091">
    <property type="entry name" value="PAS"/>
    <property type="match status" value="3"/>
</dbReference>
<reference evidence="5 6" key="1">
    <citation type="submission" date="2011-04" db="EMBL/GenBank/DDBJ databases">
        <title>The Genome Sequence of Clostridium citroniae WAL-19142.</title>
        <authorList>
            <consortium name="The Broad Institute Genome Sequencing Platform"/>
            <person name="Earl A."/>
            <person name="Ward D."/>
            <person name="Feldgarden M."/>
            <person name="Gevers D."/>
            <person name="Warren Y.A."/>
            <person name="Tyrrell K.L."/>
            <person name="Citron D.M."/>
            <person name="Goldstein E.J."/>
            <person name="Daigneault M."/>
            <person name="Allen-Vercoe E."/>
            <person name="Young S.K."/>
            <person name="Zeng Q."/>
            <person name="Gargeya S."/>
            <person name="Fitzgerald M."/>
            <person name="Haas B."/>
            <person name="Abouelleil A."/>
            <person name="Alvarado L."/>
            <person name="Arachchi H.M."/>
            <person name="Berlin A."/>
            <person name="Brown A."/>
            <person name="Chapman S.B."/>
            <person name="Chen Z."/>
            <person name="Dunbar C."/>
            <person name="Freedman E."/>
            <person name="Gearin G."/>
            <person name="Gellesch M."/>
            <person name="Goldberg J."/>
            <person name="Griggs A."/>
            <person name="Gujja S."/>
            <person name="Heilman E.R."/>
            <person name="Heiman D."/>
            <person name="Howarth C."/>
            <person name="Larson L."/>
            <person name="Lui A."/>
            <person name="MacDonald P.J."/>
            <person name="Mehta T."/>
            <person name="Montmayeur A."/>
            <person name="Murphy C."/>
            <person name="Neiman D."/>
            <person name="Pearson M."/>
            <person name="Priest M."/>
            <person name="Roberts A."/>
            <person name="Saif S."/>
            <person name="Shea T."/>
            <person name="Shenoy N."/>
            <person name="Sisk P."/>
            <person name="Stolte C."/>
            <person name="Sykes S."/>
            <person name="White J."/>
            <person name="Yandava C."/>
            <person name="Wortman J."/>
            <person name="Nusbaum C."/>
            <person name="Birren B."/>
        </authorList>
    </citation>
    <scope>NUCLEOTIDE SEQUENCE [LARGE SCALE GENOMIC DNA]</scope>
    <source>
        <strain evidence="5 6">WAL-19142</strain>
    </source>
</reference>
<dbReference type="Gene3D" id="3.30.450.20">
    <property type="entry name" value="PAS domain"/>
    <property type="match status" value="6"/>
</dbReference>
<feature type="domain" description="PAS" evidence="1">
    <location>
        <begin position="869"/>
        <end position="915"/>
    </location>
</feature>
<dbReference type="InterPro" id="IPR000700">
    <property type="entry name" value="PAS-assoc_C"/>
</dbReference>
<dbReference type="InterPro" id="IPR043128">
    <property type="entry name" value="Rev_trsase/Diguanyl_cyclase"/>
</dbReference>
<dbReference type="GeneID" id="93163891"/>
<feature type="domain" description="PAC" evidence="2">
    <location>
        <begin position="192"/>
        <end position="244"/>
    </location>
</feature>
<feature type="domain" description="EAL" evidence="3">
    <location>
        <begin position="414"/>
        <end position="669"/>
    </location>
</feature>
<feature type="domain" description="PAC" evidence="2">
    <location>
        <begin position="927"/>
        <end position="978"/>
    </location>
</feature>
<dbReference type="InterPro" id="IPR035965">
    <property type="entry name" value="PAS-like_dom_sf"/>
</dbReference>
<dbReference type="RefSeq" id="WP_048930764.1">
    <property type="nucleotide sequence ID" value="NZ_KQ235882.1"/>
</dbReference>
<dbReference type="NCBIfam" id="TIGR00254">
    <property type="entry name" value="GGDEF"/>
    <property type="match status" value="2"/>
</dbReference>
<dbReference type="Pfam" id="PF08447">
    <property type="entry name" value="PAS_3"/>
    <property type="match status" value="3"/>
</dbReference>
<evidence type="ECO:0000259" key="2">
    <source>
        <dbReference type="PROSITE" id="PS50113"/>
    </source>
</evidence>
<dbReference type="PROSITE" id="PS50887">
    <property type="entry name" value="GGDEF"/>
    <property type="match status" value="2"/>
</dbReference>
<dbReference type="InterPro" id="IPR001633">
    <property type="entry name" value="EAL_dom"/>
</dbReference>
<dbReference type="Pfam" id="PF13426">
    <property type="entry name" value="PAS_9"/>
    <property type="match status" value="1"/>
</dbReference>
<dbReference type="EMBL" id="ADLK01000032">
    <property type="protein sequence ID" value="KMW16105.1"/>
    <property type="molecule type" value="Genomic_DNA"/>
</dbReference>